<dbReference type="EMBL" id="BMJV01000004">
    <property type="protein sequence ID" value="GGG72635.1"/>
    <property type="molecule type" value="Genomic_DNA"/>
</dbReference>
<dbReference type="Proteomes" id="UP000617145">
    <property type="component" value="Unassembled WGS sequence"/>
</dbReference>
<gene>
    <name evidence="2" type="ORF">GCM10011415_20910</name>
</gene>
<reference evidence="2" key="2">
    <citation type="submission" date="2020-09" db="EMBL/GenBank/DDBJ databases">
        <authorList>
            <person name="Sun Q."/>
            <person name="Zhou Y."/>
        </authorList>
    </citation>
    <scope>NUCLEOTIDE SEQUENCE</scope>
    <source>
        <strain evidence="2">CGMCC 1.15762</strain>
    </source>
</reference>
<dbReference type="AlphaFoldDB" id="A0A8J2ZK73"/>
<evidence type="ECO:0000313" key="2">
    <source>
        <dbReference type="EMBL" id="GGG72635.1"/>
    </source>
</evidence>
<evidence type="ECO:0000259" key="1">
    <source>
        <dbReference type="Pfam" id="PF00149"/>
    </source>
</evidence>
<feature type="domain" description="Calcineurin-like phosphoesterase" evidence="1">
    <location>
        <begin position="1"/>
        <end position="174"/>
    </location>
</feature>
<dbReference type="Gene3D" id="3.60.21.10">
    <property type="match status" value="1"/>
</dbReference>
<dbReference type="InterPro" id="IPR029052">
    <property type="entry name" value="Metallo-depent_PP-like"/>
</dbReference>
<sequence>MRILAFSDLHRDRETAAQIVAASANADVLVGAGDFAMRGLGLADTLDVLSDVAAPLVVVSGNHDNSAELSAACEAAPMLHYLDGDTVSFGGVTFYGIGREIPFQKDAPWSESRSEDAARMMLRSCPEDAILVSHAPPYGVLDHQADGRCGGSQALRELLGERPPRLHLCGHIHHCAGQKSQLGATRIFNLGPSLTWIEF</sequence>
<dbReference type="PANTHER" id="PTHR12905:SF0">
    <property type="entry name" value="CALCINEURIN-LIKE PHOSPHOESTERASE DOMAIN-CONTAINING PROTEIN"/>
    <property type="match status" value="1"/>
</dbReference>
<dbReference type="PANTHER" id="PTHR12905">
    <property type="entry name" value="METALLOPHOSPHOESTERASE"/>
    <property type="match status" value="1"/>
</dbReference>
<dbReference type="Pfam" id="PF00149">
    <property type="entry name" value="Metallophos"/>
    <property type="match status" value="1"/>
</dbReference>
<accession>A0A8J2ZK73</accession>
<reference evidence="2" key="1">
    <citation type="journal article" date="2014" name="Int. J. Syst. Evol. Microbiol.">
        <title>Complete genome sequence of Corynebacterium casei LMG S-19264T (=DSM 44701T), isolated from a smear-ripened cheese.</title>
        <authorList>
            <consortium name="US DOE Joint Genome Institute (JGI-PGF)"/>
            <person name="Walter F."/>
            <person name="Albersmeier A."/>
            <person name="Kalinowski J."/>
            <person name="Ruckert C."/>
        </authorList>
    </citation>
    <scope>NUCLEOTIDE SEQUENCE</scope>
    <source>
        <strain evidence="2">CGMCC 1.15762</strain>
    </source>
</reference>
<dbReference type="InterPro" id="IPR004843">
    <property type="entry name" value="Calcineurin-like_PHP"/>
</dbReference>
<dbReference type="SUPFAM" id="SSF56300">
    <property type="entry name" value="Metallo-dependent phosphatases"/>
    <property type="match status" value="1"/>
</dbReference>
<dbReference type="GO" id="GO:0016787">
    <property type="term" value="F:hydrolase activity"/>
    <property type="evidence" value="ECO:0007669"/>
    <property type="project" value="InterPro"/>
</dbReference>
<keyword evidence="3" id="KW-1185">Reference proteome</keyword>
<dbReference type="InterPro" id="IPR051693">
    <property type="entry name" value="UPF0046_metallophosphoest"/>
</dbReference>
<comment type="caution">
    <text evidence="2">The sequence shown here is derived from an EMBL/GenBank/DDBJ whole genome shotgun (WGS) entry which is preliminary data.</text>
</comment>
<organism evidence="2 3">
    <name type="scientific">Salipiger pallidus</name>
    <dbReference type="NCBI Taxonomy" id="1775170"/>
    <lineage>
        <taxon>Bacteria</taxon>
        <taxon>Pseudomonadati</taxon>
        <taxon>Pseudomonadota</taxon>
        <taxon>Alphaproteobacteria</taxon>
        <taxon>Rhodobacterales</taxon>
        <taxon>Roseobacteraceae</taxon>
        <taxon>Salipiger</taxon>
    </lineage>
</organism>
<protein>
    <submittedName>
        <fullName evidence="2">Serine/threonine protein phosphatase</fullName>
    </submittedName>
</protein>
<name>A0A8J2ZK73_9RHOB</name>
<evidence type="ECO:0000313" key="3">
    <source>
        <dbReference type="Proteomes" id="UP000617145"/>
    </source>
</evidence>
<proteinExistence type="predicted"/>